<sequence>MADVDALPEVPPGAEDNAAPKADSAAVEAEVDLSMFDLSKKKKKKKKKVKTEGDDEAGGGDGEDREEGEGRYNYETLLERIQNLLHVNNPELAERSRITLKPPQLMRMGTRKTLWANFQDICQLMKRQPEHVFSFVVAELGTEGSIDGNQRLVLRGKYVPKYIESLLRKYIVEYVTCQMCRSPNTTLTRDPVSRLFFVHCQDCGSSRSVAPIRSGFHAQTRADRRALRNAVK</sequence>
<dbReference type="InterPro" id="IPR002735">
    <property type="entry name" value="Transl_init_fac_IF2/IF5_dom"/>
</dbReference>
<dbReference type="EMBL" id="FN648666">
    <property type="protein sequence ID" value="CBJ33336.1"/>
    <property type="molecule type" value="Genomic_DNA"/>
</dbReference>
<accession>D7G233</accession>
<feature type="compositionally biased region" description="Acidic residues" evidence="4">
    <location>
        <begin position="53"/>
        <end position="67"/>
    </location>
</feature>
<name>D7G233_ECTSI</name>
<dbReference type="InterPro" id="IPR045196">
    <property type="entry name" value="IF2/IF5"/>
</dbReference>
<evidence type="ECO:0000256" key="4">
    <source>
        <dbReference type="SAM" id="MobiDB-lite"/>
    </source>
</evidence>
<evidence type="ECO:0000256" key="2">
    <source>
        <dbReference type="ARBA" id="ARBA00022540"/>
    </source>
</evidence>
<evidence type="ECO:0000256" key="1">
    <source>
        <dbReference type="ARBA" id="ARBA00010397"/>
    </source>
</evidence>
<dbReference type="SUPFAM" id="SSF100966">
    <property type="entry name" value="Translation initiation factor 2 beta, aIF2beta, N-terminal domain"/>
    <property type="match status" value="1"/>
</dbReference>
<evidence type="ECO:0000313" key="6">
    <source>
        <dbReference type="EMBL" id="CBJ33336.1"/>
    </source>
</evidence>
<evidence type="ECO:0000259" key="5">
    <source>
        <dbReference type="SMART" id="SM00653"/>
    </source>
</evidence>
<dbReference type="SUPFAM" id="SSF75689">
    <property type="entry name" value="Zinc-binding domain of translation initiation factor 2 beta"/>
    <property type="match status" value="1"/>
</dbReference>
<dbReference type="AlphaFoldDB" id="D7G233"/>
<gene>
    <name evidence="6" type="primary">EIF2beta</name>
    <name evidence="6" type="ORF">Esi_0462_0009</name>
</gene>
<dbReference type="EMBL" id="FN649748">
    <property type="protein sequence ID" value="CBJ33336.1"/>
    <property type="molecule type" value="Genomic_DNA"/>
</dbReference>
<feature type="region of interest" description="Disordered" evidence="4">
    <location>
        <begin position="40"/>
        <end position="68"/>
    </location>
</feature>
<dbReference type="GO" id="GO:0003729">
    <property type="term" value="F:mRNA binding"/>
    <property type="evidence" value="ECO:0007669"/>
    <property type="project" value="TreeGrafter"/>
</dbReference>
<dbReference type="GO" id="GO:0031369">
    <property type="term" value="F:translation initiation factor binding"/>
    <property type="evidence" value="ECO:0007669"/>
    <property type="project" value="TreeGrafter"/>
</dbReference>
<comment type="similarity">
    <text evidence="1">Belongs to the eIF-2-beta/eIF-5 family.</text>
</comment>
<dbReference type="InterPro" id="IPR016190">
    <property type="entry name" value="Transl_init_fac_IF2/IF5_Zn-bd"/>
</dbReference>
<dbReference type="OMA" id="WPDYTYE"/>
<keyword evidence="7" id="KW-1185">Reference proteome</keyword>
<dbReference type="STRING" id="2880.D7G233"/>
<dbReference type="SMART" id="SM00653">
    <property type="entry name" value="eIF2B_5"/>
    <property type="match status" value="1"/>
</dbReference>
<reference evidence="6 7" key="1">
    <citation type="journal article" date="2010" name="Nature">
        <title>The Ectocarpus genome and the independent evolution of multicellularity in brown algae.</title>
        <authorList>
            <person name="Cock J.M."/>
            <person name="Sterck L."/>
            <person name="Rouze P."/>
            <person name="Scornet D."/>
            <person name="Allen A.E."/>
            <person name="Amoutzias G."/>
            <person name="Anthouard V."/>
            <person name="Artiguenave F."/>
            <person name="Aury J.M."/>
            <person name="Badger J.H."/>
            <person name="Beszteri B."/>
            <person name="Billiau K."/>
            <person name="Bonnet E."/>
            <person name="Bothwell J.H."/>
            <person name="Bowler C."/>
            <person name="Boyen C."/>
            <person name="Brownlee C."/>
            <person name="Carrano C.J."/>
            <person name="Charrier B."/>
            <person name="Cho G.Y."/>
            <person name="Coelho S.M."/>
            <person name="Collen J."/>
            <person name="Corre E."/>
            <person name="Da Silva C."/>
            <person name="Delage L."/>
            <person name="Delaroque N."/>
            <person name="Dittami S.M."/>
            <person name="Doulbeau S."/>
            <person name="Elias M."/>
            <person name="Farnham G."/>
            <person name="Gachon C.M."/>
            <person name="Gschloessl B."/>
            <person name="Heesch S."/>
            <person name="Jabbari K."/>
            <person name="Jubin C."/>
            <person name="Kawai H."/>
            <person name="Kimura K."/>
            <person name="Kloareg B."/>
            <person name="Kupper F.C."/>
            <person name="Lang D."/>
            <person name="Le Bail A."/>
            <person name="Leblanc C."/>
            <person name="Lerouge P."/>
            <person name="Lohr M."/>
            <person name="Lopez P.J."/>
            <person name="Martens C."/>
            <person name="Maumus F."/>
            <person name="Michel G."/>
            <person name="Miranda-Saavedra D."/>
            <person name="Morales J."/>
            <person name="Moreau H."/>
            <person name="Motomura T."/>
            <person name="Nagasato C."/>
            <person name="Napoli C.A."/>
            <person name="Nelson D.R."/>
            <person name="Nyvall-Collen P."/>
            <person name="Peters A.F."/>
            <person name="Pommier C."/>
            <person name="Potin P."/>
            <person name="Poulain J."/>
            <person name="Quesneville H."/>
            <person name="Read B."/>
            <person name="Rensing S.A."/>
            <person name="Ritter A."/>
            <person name="Rousvoal S."/>
            <person name="Samanta M."/>
            <person name="Samson G."/>
            <person name="Schroeder D.C."/>
            <person name="Segurens B."/>
            <person name="Strittmatter M."/>
            <person name="Tonon T."/>
            <person name="Tregear J.W."/>
            <person name="Valentin K."/>
            <person name="von Dassow P."/>
            <person name="Yamagishi T."/>
            <person name="Van de Peer Y."/>
            <person name="Wincker P."/>
        </authorList>
    </citation>
    <scope>NUCLEOTIDE SEQUENCE [LARGE SCALE GENOMIC DNA]</scope>
    <source>
        <strain evidence="7">Ec32 / CCAP1310/4</strain>
    </source>
</reference>
<dbReference type="PANTHER" id="PTHR23001">
    <property type="entry name" value="EUKARYOTIC TRANSLATION INITIATION FACTOR"/>
    <property type="match status" value="1"/>
</dbReference>
<dbReference type="FunFam" id="3.30.30.170:FF:000001">
    <property type="entry name" value="Eukaryotic translation initiation factor 2 subunit"/>
    <property type="match status" value="1"/>
</dbReference>
<dbReference type="eggNOG" id="KOG2768">
    <property type="taxonomic scope" value="Eukaryota"/>
</dbReference>
<dbReference type="OrthoDB" id="10255414at2759"/>
<dbReference type="PANTHER" id="PTHR23001:SF3">
    <property type="entry name" value="EUKARYOTIC TRANSLATION INITIATION FACTOR 2 SUBUNIT 2"/>
    <property type="match status" value="1"/>
</dbReference>
<dbReference type="Pfam" id="PF01873">
    <property type="entry name" value="eIF-5_eIF-2B"/>
    <property type="match status" value="1"/>
</dbReference>
<keyword evidence="3" id="KW-0648">Protein biosynthesis</keyword>
<feature type="compositionally biased region" description="Basic residues" evidence="4">
    <location>
        <begin position="40"/>
        <end position="49"/>
    </location>
</feature>
<protein>
    <submittedName>
        <fullName evidence="6">Eukaryotic initiation factor 2 beta subunit</fullName>
    </submittedName>
</protein>
<dbReference type="InParanoid" id="D7G233"/>
<keyword evidence="2 6" id="KW-0396">Initiation factor</keyword>
<dbReference type="FunCoup" id="D7G233">
    <property type="interactions" value="246"/>
</dbReference>
<dbReference type="GO" id="GO:0003743">
    <property type="term" value="F:translation initiation factor activity"/>
    <property type="evidence" value="ECO:0007669"/>
    <property type="project" value="UniProtKB-KW"/>
</dbReference>
<evidence type="ECO:0000313" key="7">
    <source>
        <dbReference type="Proteomes" id="UP000002630"/>
    </source>
</evidence>
<organism evidence="6 7">
    <name type="scientific">Ectocarpus siliculosus</name>
    <name type="common">Brown alga</name>
    <name type="synonym">Conferva siliculosa</name>
    <dbReference type="NCBI Taxonomy" id="2880"/>
    <lineage>
        <taxon>Eukaryota</taxon>
        <taxon>Sar</taxon>
        <taxon>Stramenopiles</taxon>
        <taxon>Ochrophyta</taxon>
        <taxon>PX clade</taxon>
        <taxon>Phaeophyceae</taxon>
        <taxon>Ectocarpales</taxon>
        <taxon>Ectocarpaceae</taxon>
        <taxon>Ectocarpus</taxon>
    </lineage>
</organism>
<dbReference type="InterPro" id="IPR016189">
    <property type="entry name" value="Transl_init_fac_IF2/IF5_N"/>
</dbReference>
<dbReference type="GO" id="GO:0001731">
    <property type="term" value="P:formation of translation preinitiation complex"/>
    <property type="evidence" value="ECO:0007669"/>
    <property type="project" value="TreeGrafter"/>
</dbReference>
<proteinExistence type="inferred from homology"/>
<feature type="region of interest" description="Disordered" evidence="4">
    <location>
        <begin position="1"/>
        <end position="26"/>
    </location>
</feature>
<evidence type="ECO:0000256" key="3">
    <source>
        <dbReference type="ARBA" id="ARBA00022917"/>
    </source>
</evidence>
<feature type="domain" description="Translation initiation factor IF2/IF5" evidence="5">
    <location>
        <begin position="95"/>
        <end position="206"/>
    </location>
</feature>
<dbReference type="Gene3D" id="3.30.30.170">
    <property type="match status" value="1"/>
</dbReference>
<dbReference type="Proteomes" id="UP000002630">
    <property type="component" value="Linkage Group LG23"/>
</dbReference>
<dbReference type="GO" id="GO:0005850">
    <property type="term" value="C:eukaryotic translation initiation factor 2 complex"/>
    <property type="evidence" value="ECO:0007669"/>
    <property type="project" value="TreeGrafter"/>
</dbReference>